<accession>A0A0L8GFL9</accession>
<dbReference type="AlphaFoldDB" id="A0A0L8GFL9"/>
<sequence>MKDLKYCYDVSSCRLITLMYLLQTSTVNCCFTTPFLWGNILRLHDLLKAYMNFYHGFGHKDISSLIYHSYI</sequence>
<protein>
    <submittedName>
        <fullName evidence="1">Uncharacterized protein</fullName>
    </submittedName>
</protein>
<dbReference type="EMBL" id="KQ422036">
    <property type="protein sequence ID" value="KOF75629.1"/>
    <property type="molecule type" value="Genomic_DNA"/>
</dbReference>
<organism evidence="1">
    <name type="scientific">Octopus bimaculoides</name>
    <name type="common">California two-spotted octopus</name>
    <dbReference type="NCBI Taxonomy" id="37653"/>
    <lineage>
        <taxon>Eukaryota</taxon>
        <taxon>Metazoa</taxon>
        <taxon>Spiralia</taxon>
        <taxon>Lophotrochozoa</taxon>
        <taxon>Mollusca</taxon>
        <taxon>Cephalopoda</taxon>
        <taxon>Coleoidea</taxon>
        <taxon>Octopodiformes</taxon>
        <taxon>Octopoda</taxon>
        <taxon>Incirrata</taxon>
        <taxon>Octopodidae</taxon>
        <taxon>Octopus</taxon>
    </lineage>
</organism>
<reference evidence="1" key="1">
    <citation type="submission" date="2015-07" db="EMBL/GenBank/DDBJ databases">
        <title>MeaNS - Measles Nucleotide Surveillance Program.</title>
        <authorList>
            <person name="Tran T."/>
            <person name="Druce J."/>
        </authorList>
    </citation>
    <scope>NUCLEOTIDE SEQUENCE</scope>
    <source>
        <strain evidence="1">UCB-OBI-ISO-001</strain>
        <tissue evidence="1">Gonad</tissue>
    </source>
</reference>
<gene>
    <name evidence="1" type="ORF">OCBIM_22034433mg</name>
</gene>
<name>A0A0L8GFL9_OCTBM</name>
<proteinExistence type="predicted"/>
<evidence type="ECO:0000313" key="1">
    <source>
        <dbReference type="EMBL" id="KOF75629.1"/>
    </source>
</evidence>
<dbReference type="EMBL" id="KQ422036">
    <property type="protein sequence ID" value="KOF75628.1"/>
    <property type="molecule type" value="Genomic_DNA"/>
</dbReference>